<dbReference type="STRING" id="225164.V4AIQ7"/>
<dbReference type="OrthoDB" id="2157345at2759"/>
<feature type="compositionally biased region" description="Acidic residues" evidence="1">
    <location>
        <begin position="210"/>
        <end position="222"/>
    </location>
</feature>
<feature type="compositionally biased region" description="Acidic residues" evidence="1">
    <location>
        <begin position="12"/>
        <end position="35"/>
    </location>
</feature>
<sequence length="747" mass="83683">MSSARSNLSALAEDDDEEEEEEPEVLSSEESENEGENGPLKEPNKFDVLCDGVVNSMAIVQTAIQELLGLKDEILQHTLPPAVLIKFATVCGRVFRSVSDQSKPVNELVRMVQVYSTPWEEKSAALKKLHDDYENKQRQLNIAIKRLQLVDAHSKRIAREKRIMNWEKLFAKVTSTKGHGRRWKFLIETIKQKAKMGYEHVQEYTRSLEESTDSESEEEEDTLVAQQSVLDVTSAGPTTSVTPSEKPDSNDDDDDDSSDKEPDTQGGSILSGTTPIGDILNATVGDIDEEDALESVESMEDIESGHVSPKKVRFGQGEVTFVKPEVKDNSTWTDETEYKEYLYVRVFKPIGLGQHEIKCSLTYGNQMFKTGVLDLKQQEEEEGPKSPTRPPAAGRHHGRTSRSPLVEEPPPKNHGRYEEFMLNIDTPTNVPGEKLKPLQFAIQHGQFEEIVAMAAVEVSDLKQLDLKTVYLPPVKGDDDVLKQDDDLDSINSLSESIDIPLNDTDSEKSLVIKNEALKYVDPIPFPLFPLKTGRSSIATPGSLPLIFYWGKRPQPKTFNRQIGTMGVKELVYDLTGIDLHTTTKEDLNKEMRDDACSAILFTPEPTEETVLKSEFEALQNKHENEIQVLQTKYETRLQELMDNLNSMVEQQKQQQQKAKSPKATPRQVSNISRSTDSAKSNRSVKIQPAAPPSPSPVKSSSPIEVVFDPGAPPPVKSLPTPPKHRTRYGIHTYFCTRNIGEVYEKPT</sequence>
<dbReference type="HOGENOM" id="CLU_372257_0_0_1"/>
<dbReference type="RefSeq" id="XP_009045476.1">
    <property type="nucleotide sequence ID" value="XM_009047228.1"/>
</dbReference>
<feature type="region of interest" description="Disordered" evidence="1">
    <location>
        <begin position="377"/>
        <end position="416"/>
    </location>
</feature>
<name>V4AIQ7_LOTGI</name>
<reference evidence="2 3" key="1">
    <citation type="journal article" date="2013" name="Nature">
        <title>Insights into bilaterian evolution from three spiralian genomes.</title>
        <authorList>
            <person name="Simakov O."/>
            <person name="Marletaz F."/>
            <person name="Cho S.J."/>
            <person name="Edsinger-Gonzales E."/>
            <person name="Havlak P."/>
            <person name="Hellsten U."/>
            <person name="Kuo D.H."/>
            <person name="Larsson T."/>
            <person name="Lv J."/>
            <person name="Arendt D."/>
            <person name="Savage R."/>
            <person name="Osoegawa K."/>
            <person name="de Jong P."/>
            <person name="Grimwood J."/>
            <person name="Chapman J.A."/>
            <person name="Shapiro H."/>
            <person name="Aerts A."/>
            <person name="Otillar R.P."/>
            <person name="Terry A.Y."/>
            <person name="Boore J.L."/>
            <person name="Grigoriev I.V."/>
            <person name="Lindberg D.R."/>
            <person name="Seaver E.C."/>
            <person name="Weisblat D.A."/>
            <person name="Putnam N.H."/>
            <person name="Rokhsar D.S."/>
        </authorList>
    </citation>
    <scope>NUCLEOTIDE SEQUENCE [LARGE SCALE GENOMIC DNA]</scope>
</reference>
<evidence type="ECO:0000313" key="2">
    <source>
        <dbReference type="EMBL" id="ESP03994.1"/>
    </source>
</evidence>
<feature type="region of interest" description="Disordered" evidence="1">
    <location>
        <begin position="647"/>
        <end position="727"/>
    </location>
</feature>
<dbReference type="EMBL" id="KB199905">
    <property type="protein sequence ID" value="ESP03994.1"/>
    <property type="molecule type" value="Genomic_DNA"/>
</dbReference>
<evidence type="ECO:0000256" key="1">
    <source>
        <dbReference type="SAM" id="MobiDB-lite"/>
    </source>
</evidence>
<feature type="compositionally biased region" description="Polar residues" evidence="1">
    <location>
        <begin position="224"/>
        <end position="243"/>
    </location>
</feature>
<dbReference type="Proteomes" id="UP000030746">
    <property type="component" value="Unassembled WGS sequence"/>
</dbReference>
<feature type="region of interest" description="Disordered" evidence="1">
    <location>
        <begin position="204"/>
        <end position="277"/>
    </location>
</feature>
<feature type="compositionally biased region" description="Polar residues" evidence="1">
    <location>
        <begin position="666"/>
        <end position="684"/>
    </location>
</feature>
<proteinExistence type="predicted"/>
<evidence type="ECO:0000313" key="3">
    <source>
        <dbReference type="Proteomes" id="UP000030746"/>
    </source>
</evidence>
<dbReference type="KEGG" id="lgi:LOTGIDRAFT_230267"/>
<accession>V4AIQ7</accession>
<organism evidence="2 3">
    <name type="scientific">Lottia gigantea</name>
    <name type="common">Giant owl limpet</name>
    <dbReference type="NCBI Taxonomy" id="225164"/>
    <lineage>
        <taxon>Eukaryota</taxon>
        <taxon>Metazoa</taxon>
        <taxon>Spiralia</taxon>
        <taxon>Lophotrochozoa</taxon>
        <taxon>Mollusca</taxon>
        <taxon>Gastropoda</taxon>
        <taxon>Patellogastropoda</taxon>
        <taxon>Lottioidea</taxon>
        <taxon>Lottiidae</taxon>
        <taxon>Lottia</taxon>
    </lineage>
</organism>
<dbReference type="GeneID" id="20248252"/>
<dbReference type="CTD" id="20248252"/>
<gene>
    <name evidence="2" type="ORF">LOTGIDRAFT_230267</name>
</gene>
<feature type="region of interest" description="Disordered" evidence="1">
    <location>
        <begin position="1"/>
        <end position="43"/>
    </location>
</feature>
<dbReference type="AlphaFoldDB" id="V4AIQ7"/>
<feature type="compositionally biased region" description="Polar residues" evidence="1">
    <location>
        <begin position="265"/>
        <end position="274"/>
    </location>
</feature>
<keyword evidence="3" id="KW-1185">Reference proteome</keyword>
<protein>
    <submittedName>
        <fullName evidence="2">Uncharacterized protein</fullName>
    </submittedName>
</protein>
<dbReference type="OMA" id="FEGRWSH"/>
<feature type="compositionally biased region" description="Pro residues" evidence="1">
    <location>
        <begin position="710"/>
        <end position="721"/>
    </location>
</feature>